<dbReference type="Gene3D" id="2.60.120.920">
    <property type="match status" value="1"/>
</dbReference>
<reference evidence="1 2" key="1">
    <citation type="submission" date="2019-03" db="EMBL/GenBank/DDBJ databases">
        <title>Single cell metagenomics reveals metabolic interactions within the superorganism composed of flagellate Streblomastix strix and complex community of Bacteroidetes bacteria on its surface.</title>
        <authorList>
            <person name="Treitli S.C."/>
            <person name="Kolisko M."/>
            <person name="Husnik F."/>
            <person name="Keeling P."/>
            <person name="Hampl V."/>
        </authorList>
    </citation>
    <scope>NUCLEOTIDE SEQUENCE [LARGE SCALE GENOMIC DNA]</scope>
    <source>
        <strain evidence="1">ST1C</strain>
    </source>
</reference>
<dbReference type="Proteomes" id="UP000324800">
    <property type="component" value="Unassembled WGS sequence"/>
</dbReference>
<comment type="caution">
    <text evidence="1">The sequence shown here is derived from an EMBL/GenBank/DDBJ whole genome shotgun (WGS) entry which is preliminary data.</text>
</comment>
<evidence type="ECO:0000313" key="1">
    <source>
        <dbReference type="EMBL" id="KAA6364664.1"/>
    </source>
</evidence>
<dbReference type="EMBL" id="SNRW01021373">
    <property type="protein sequence ID" value="KAA6364664.1"/>
    <property type="molecule type" value="Genomic_DNA"/>
</dbReference>
<gene>
    <name evidence="1" type="ORF">EZS28_039809</name>
</gene>
<dbReference type="AlphaFoldDB" id="A0A5J4U2S4"/>
<evidence type="ECO:0008006" key="3">
    <source>
        <dbReference type="Google" id="ProtNLM"/>
    </source>
</evidence>
<evidence type="ECO:0000313" key="2">
    <source>
        <dbReference type="Proteomes" id="UP000324800"/>
    </source>
</evidence>
<proteinExistence type="predicted"/>
<dbReference type="InterPro" id="IPR043136">
    <property type="entry name" value="B30.2/SPRY_sf"/>
</dbReference>
<accession>A0A5J4U2S4</accession>
<dbReference type="OrthoDB" id="445357at2759"/>
<sequence length="247" mass="28259">MSDLSEYNVVGGLLGLGHNILLEIMSEMTLPQDVQQFVIVCRKINQLLQHPRYPNIIQSIIQITPAFIIKEAWQGRSNGNKFIHSDEYGQCVIAIDPIIKEGIVRIEIVFENNGVWRSMGIAEASCSFAAGEWPQYGGNKEKTVRYWDNGDLYHRTNGAIRNQFYSEGQRISAVVDMTTNPRKVVFYVNDIEQPNFVIEIPSEIRFWASNRYESSSFTVTKFERLNQFTSQGVIGSKALEWGKVWKK</sequence>
<name>A0A5J4U2S4_9EUKA</name>
<organism evidence="1 2">
    <name type="scientific">Streblomastix strix</name>
    <dbReference type="NCBI Taxonomy" id="222440"/>
    <lineage>
        <taxon>Eukaryota</taxon>
        <taxon>Metamonada</taxon>
        <taxon>Preaxostyla</taxon>
        <taxon>Oxymonadida</taxon>
        <taxon>Streblomastigidae</taxon>
        <taxon>Streblomastix</taxon>
    </lineage>
</organism>
<protein>
    <recommendedName>
        <fullName evidence="3">B30.2/SPRY domain-containing protein</fullName>
    </recommendedName>
</protein>